<comment type="caution">
    <text evidence="11">The sequence shown here is derived from an EMBL/GenBank/DDBJ whole genome shotgun (WGS) entry which is preliminary data.</text>
</comment>
<dbReference type="PIRSF" id="PIRSF032582">
    <property type="entry name" value="Cas2"/>
    <property type="match status" value="1"/>
</dbReference>
<keyword evidence="5 9" id="KW-0255">Endonuclease</keyword>
<evidence type="ECO:0000256" key="8">
    <source>
        <dbReference type="ARBA" id="ARBA00023118"/>
    </source>
</evidence>
<feature type="binding site" evidence="9">
    <location>
        <position position="8"/>
    </location>
    <ligand>
        <name>Mg(2+)</name>
        <dbReference type="ChEBI" id="CHEBI:18420"/>
        <note>catalytic</note>
    </ligand>
</feature>
<keyword evidence="3 9" id="KW-0540">Nuclease</keyword>
<dbReference type="RefSeq" id="WP_344864217.1">
    <property type="nucleotide sequence ID" value="NZ_BAAAZN010000011.1"/>
</dbReference>
<evidence type="ECO:0000256" key="5">
    <source>
        <dbReference type="ARBA" id="ARBA00022759"/>
    </source>
</evidence>
<evidence type="ECO:0000256" key="1">
    <source>
        <dbReference type="ARBA" id="ARBA00001946"/>
    </source>
</evidence>
<dbReference type="SUPFAM" id="SSF143430">
    <property type="entry name" value="TTP0101/SSO1404-like"/>
    <property type="match status" value="1"/>
</dbReference>
<keyword evidence="7 9" id="KW-0460">Magnesium</keyword>
<evidence type="ECO:0000256" key="9">
    <source>
        <dbReference type="HAMAP-Rule" id="MF_01471"/>
    </source>
</evidence>
<dbReference type="GO" id="GO:0004519">
    <property type="term" value="F:endonuclease activity"/>
    <property type="evidence" value="ECO:0007669"/>
    <property type="project" value="UniProtKB-KW"/>
</dbReference>
<dbReference type="HAMAP" id="MF_01471">
    <property type="entry name" value="Cas2"/>
    <property type="match status" value="1"/>
</dbReference>
<dbReference type="EMBL" id="BAAAZN010000011">
    <property type="protein sequence ID" value="GAA3561697.1"/>
    <property type="molecule type" value="Genomic_DNA"/>
</dbReference>
<comment type="function">
    <text evidence="9">CRISPR (clustered regularly interspaced short palindromic repeat), is an adaptive immune system that provides protection against mobile genetic elements (viruses, transposable elements and conjugative plasmids). CRISPR clusters contain sequences complementary to antecedent mobile elements and target invading nucleic acids. CRISPR clusters are transcribed and processed into CRISPR RNA (crRNA). Functions as a ssRNA-specific endoribonuclease. Involved in the integration of spacer DNA into the CRISPR cassette.</text>
</comment>
<sequence length="96" mass="10952">MELLITYDVDTTTPAGRRRLRRVAQACEAYGVRVQKSVFEIVINEAQVLLLRQRLLDTIDLELDSIRVYRLPTRSFAEAHHLGHSPPAGHDTPLIF</sequence>
<evidence type="ECO:0000256" key="4">
    <source>
        <dbReference type="ARBA" id="ARBA00022723"/>
    </source>
</evidence>
<proteinExistence type="inferred from homology"/>
<gene>
    <name evidence="9 11" type="primary">cas2</name>
    <name evidence="11" type="ORF">GCM10022222_51860</name>
</gene>
<dbReference type="Pfam" id="PF09827">
    <property type="entry name" value="CRISPR_Cas2"/>
    <property type="match status" value="1"/>
</dbReference>
<dbReference type="Proteomes" id="UP001500689">
    <property type="component" value="Unassembled WGS sequence"/>
</dbReference>
<comment type="cofactor">
    <cofactor evidence="1 9">
        <name>Mg(2+)</name>
        <dbReference type="ChEBI" id="CHEBI:18420"/>
    </cofactor>
</comment>
<comment type="subunit">
    <text evidence="9">Homodimer, forms a heterotetramer with a Cas1 homodimer.</text>
</comment>
<evidence type="ECO:0000256" key="3">
    <source>
        <dbReference type="ARBA" id="ARBA00022722"/>
    </source>
</evidence>
<evidence type="ECO:0000256" key="10">
    <source>
        <dbReference type="PIRNR" id="PIRNR032582"/>
    </source>
</evidence>
<evidence type="ECO:0000256" key="6">
    <source>
        <dbReference type="ARBA" id="ARBA00022801"/>
    </source>
</evidence>
<evidence type="ECO:0000313" key="11">
    <source>
        <dbReference type="EMBL" id="GAA3561697.1"/>
    </source>
</evidence>
<dbReference type="InterPro" id="IPR019199">
    <property type="entry name" value="Virulence_VapD/CRISPR_Cas2"/>
</dbReference>
<dbReference type="PANTHER" id="PTHR34405:SF3">
    <property type="entry name" value="CRISPR-ASSOCIATED ENDORIBONUCLEASE CAS2 3"/>
    <property type="match status" value="1"/>
</dbReference>
<dbReference type="Gene3D" id="3.30.70.240">
    <property type="match status" value="1"/>
</dbReference>
<dbReference type="PANTHER" id="PTHR34405">
    <property type="entry name" value="CRISPR-ASSOCIATED ENDORIBONUCLEASE CAS2"/>
    <property type="match status" value="1"/>
</dbReference>
<evidence type="ECO:0000256" key="2">
    <source>
        <dbReference type="ARBA" id="ARBA00009959"/>
    </source>
</evidence>
<dbReference type="EC" id="3.1.-.-" evidence="9"/>
<comment type="similarity">
    <text evidence="2 9 10">Belongs to the CRISPR-associated endoribonuclease Cas2 protein family.</text>
</comment>
<keyword evidence="12" id="KW-1185">Reference proteome</keyword>
<accession>A0ABP6XAU5</accession>
<evidence type="ECO:0000313" key="12">
    <source>
        <dbReference type="Proteomes" id="UP001500689"/>
    </source>
</evidence>
<organism evidence="11 12">
    <name type="scientific">Amycolatopsis ultiminotia</name>
    <dbReference type="NCBI Taxonomy" id="543629"/>
    <lineage>
        <taxon>Bacteria</taxon>
        <taxon>Bacillati</taxon>
        <taxon>Actinomycetota</taxon>
        <taxon>Actinomycetes</taxon>
        <taxon>Pseudonocardiales</taxon>
        <taxon>Pseudonocardiaceae</taxon>
        <taxon>Amycolatopsis</taxon>
    </lineage>
</organism>
<evidence type="ECO:0000256" key="7">
    <source>
        <dbReference type="ARBA" id="ARBA00022842"/>
    </source>
</evidence>
<name>A0ABP6XAU5_9PSEU</name>
<protein>
    <recommendedName>
        <fullName evidence="9">CRISPR-associated endoribonuclease Cas2</fullName>
        <ecNumber evidence="9">3.1.-.-</ecNumber>
    </recommendedName>
</protein>
<keyword evidence="6 9" id="KW-0378">Hydrolase</keyword>
<reference evidence="12" key="1">
    <citation type="journal article" date="2019" name="Int. J. Syst. Evol. Microbiol.">
        <title>The Global Catalogue of Microorganisms (GCM) 10K type strain sequencing project: providing services to taxonomists for standard genome sequencing and annotation.</title>
        <authorList>
            <consortium name="The Broad Institute Genomics Platform"/>
            <consortium name="The Broad Institute Genome Sequencing Center for Infectious Disease"/>
            <person name="Wu L."/>
            <person name="Ma J."/>
        </authorList>
    </citation>
    <scope>NUCLEOTIDE SEQUENCE [LARGE SCALE GENOMIC DNA]</scope>
    <source>
        <strain evidence="12">JCM 16898</strain>
    </source>
</reference>
<keyword evidence="8 9" id="KW-0051">Antiviral defense</keyword>
<dbReference type="NCBIfam" id="TIGR01573">
    <property type="entry name" value="cas2"/>
    <property type="match status" value="1"/>
</dbReference>
<dbReference type="CDD" id="cd09725">
    <property type="entry name" value="Cas2_I_II_III"/>
    <property type="match status" value="1"/>
</dbReference>
<keyword evidence="4 9" id="KW-0479">Metal-binding</keyword>
<dbReference type="InterPro" id="IPR021127">
    <property type="entry name" value="CRISPR_associated_Cas2"/>
</dbReference>